<dbReference type="GO" id="GO:0016301">
    <property type="term" value="F:kinase activity"/>
    <property type="evidence" value="ECO:0007669"/>
    <property type="project" value="UniProtKB-KW"/>
</dbReference>
<dbReference type="RefSeq" id="XP_046115875.1">
    <property type="nucleotide sequence ID" value="XM_046258563.1"/>
</dbReference>
<organism evidence="2 3">
    <name type="scientific">Emericellopsis atlantica</name>
    <dbReference type="NCBI Taxonomy" id="2614577"/>
    <lineage>
        <taxon>Eukaryota</taxon>
        <taxon>Fungi</taxon>
        <taxon>Dikarya</taxon>
        <taxon>Ascomycota</taxon>
        <taxon>Pezizomycotina</taxon>
        <taxon>Sordariomycetes</taxon>
        <taxon>Hypocreomycetidae</taxon>
        <taxon>Hypocreales</taxon>
        <taxon>Bionectriaceae</taxon>
        <taxon>Emericellopsis</taxon>
    </lineage>
</organism>
<reference evidence="2" key="1">
    <citation type="journal article" date="2021" name="IMA Fungus">
        <title>Genomic characterization of three marine fungi, including Emericellopsis atlantica sp. nov. with signatures of a generalist lifestyle and marine biomass degradation.</title>
        <authorList>
            <person name="Hagestad O.C."/>
            <person name="Hou L."/>
            <person name="Andersen J.H."/>
            <person name="Hansen E.H."/>
            <person name="Altermark B."/>
            <person name="Li C."/>
            <person name="Kuhnert E."/>
            <person name="Cox R.J."/>
            <person name="Crous P.W."/>
            <person name="Spatafora J.W."/>
            <person name="Lail K."/>
            <person name="Amirebrahimi M."/>
            <person name="Lipzen A."/>
            <person name="Pangilinan J."/>
            <person name="Andreopoulos W."/>
            <person name="Hayes R.D."/>
            <person name="Ng V."/>
            <person name="Grigoriev I.V."/>
            <person name="Jackson S.A."/>
            <person name="Sutton T.D.S."/>
            <person name="Dobson A.D.W."/>
            <person name="Rama T."/>
        </authorList>
    </citation>
    <scope>NUCLEOTIDE SEQUENCE</scope>
    <source>
        <strain evidence="2">TS7</strain>
    </source>
</reference>
<dbReference type="InterPro" id="IPR002575">
    <property type="entry name" value="Aminoglycoside_PTrfase"/>
</dbReference>
<evidence type="ECO:0000259" key="1">
    <source>
        <dbReference type="Pfam" id="PF01636"/>
    </source>
</evidence>
<dbReference type="InterPro" id="IPR051678">
    <property type="entry name" value="AGP_Transferase"/>
</dbReference>
<gene>
    <name evidence="2" type="ORF">F5Z01DRAFT_258790</name>
</gene>
<dbReference type="Proteomes" id="UP000887229">
    <property type="component" value="Unassembled WGS sequence"/>
</dbReference>
<keyword evidence="2" id="KW-0808">Transferase</keyword>
<feature type="domain" description="Aminoglycoside phosphotransferase" evidence="1">
    <location>
        <begin position="40"/>
        <end position="286"/>
    </location>
</feature>
<dbReference type="OrthoDB" id="1929311at2759"/>
<dbReference type="Pfam" id="PF01636">
    <property type="entry name" value="APH"/>
    <property type="match status" value="1"/>
</dbReference>
<dbReference type="Gene3D" id="3.30.200.20">
    <property type="entry name" value="Phosphorylase Kinase, domain 1"/>
    <property type="match status" value="1"/>
</dbReference>
<dbReference type="Gene3D" id="3.90.1200.10">
    <property type="match status" value="1"/>
</dbReference>
<accession>A0A9P7ZHD4</accession>
<keyword evidence="2" id="KW-0418">Kinase</keyword>
<dbReference type="EMBL" id="MU251265">
    <property type="protein sequence ID" value="KAG9251951.1"/>
    <property type="molecule type" value="Genomic_DNA"/>
</dbReference>
<sequence length="425" mass="48852">MSQLDRDRWRKTYAESIDVEDVYRLASSHNMNKHCRTFREPESGSFNVCFFVTFPSDGRKWVVRFPIGPVLHDPGRKIQSEIATISYLKRNTTIPVPEIYGYGIGASNDTSITGRPYLILEYVSGRPLNSDDLLTCSADASRLFYTQLASILSQLRIQEFDYSGSLATDAEGKTILISPQSIDSNSVKLHNEQGTFNQRPKSAIEFAHFSYQVLFDRLSQPAEMDEDDARHEVFALMDYRERLLNHVDSSSKTFVLTHGDLRPSNIIVDEDLTIKAIIDWEWSCTVPRQFFIPPLWLAGNDVPLSFDNAYNLEYSKFHRALTKAAESDPACRILANEWAPNLSASLDLYLPAAVLRHENFTNIYYKFLFPRYFRGINRREKIREFLEEDVQSGTFSTAIHRKLEASRVYQQIFCDQLASRKESDV</sequence>
<dbReference type="SUPFAM" id="SSF56112">
    <property type="entry name" value="Protein kinase-like (PK-like)"/>
    <property type="match status" value="1"/>
</dbReference>
<dbReference type="AlphaFoldDB" id="A0A9P7ZHD4"/>
<dbReference type="InterPro" id="IPR011009">
    <property type="entry name" value="Kinase-like_dom_sf"/>
</dbReference>
<dbReference type="PANTHER" id="PTHR21310:SF37">
    <property type="entry name" value="AMINOGLYCOSIDE PHOSPHOTRANSFERASE DOMAIN-CONTAINING PROTEIN"/>
    <property type="match status" value="1"/>
</dbReference>
<proteinExistence type="predicted"/>
<protein>
    <submittedName>
        <fullName evidence="2">Kinase-like domain-containing protein</fullName>
    </submittedName>
</protein>
<name>A0A9P7ZHD4_9HYPO</name>
<keyword evidence="3" id="KW-1185">Reference proteome</keyword>
<evidence type="ECO:0000313" key="2">
    <source>
        <dbReference type="EMBL" id="KAG9251951.1"/>
    </source>
</evidence>
<comment type="caution">
    <text evidence="2">The sequence shown here is derived from an EMBL/GenBank/DDBJ whole genome shotgun (WGS) entry which is preliminary data.</text>
</comment>
<evidence type="ECO:0000313" key="3">
    <source>
        <dbReference type="Proteomes" id="UP000887229"/>
    </source>
</evidence>
<dbReference type="GeneID" id="70289466"/>
<dbReference type="PANTHER" id="PTHR21310">
    <property type="entry name" value="AMINOGLYCOSIDE PHOSPHOTRANSFERASE-RELATED-RELATED"/>
    <property type="match status" value="1"/>
</dbReference>